<dbReference type="Gramene" id="TraesLDM2D03G01153990.1">
    <property type="protein sequence ID" value="TraesLDM2D03G01153990.1.CDS1"/>
    <property type="gene ID" value="TraesLDM2D03G01153990"/>
</dbReference>
<dbReference type="Proteomes" id="UP000019116">
    <property type="component" value="Chromosome 2D"/>
</dbReference>
<evidence type="ECO:0000313" key="1">
    <source>
        <dbReference type="EnsemblPlants" id="TraesCS2D02G216100.1.cds1"/>
    </source>
</evidence>
<dbReference type="RefSeq" id="XP_044331546.1">
    <property type="nucleotide sequence ID" value="XM_044475611.1"/>
</dbReference>
<accession>A0A1D5V0P9</accession>
<dbReference type="Gramene" id="TraesPARA_EIv1.0_0673670.1">
    <property type="protein sequence ID" value="TraesPARA_EIv1.0_0673670.1.CDS1"/>
    <property type="gene ID" value="TraesPARA_EIv1.0_0673670"/>
</dbReference>
<dbReference type="AlphaFoldDB" id="A0A1D5V0P9"/>
<reference evidence="1" key="2">
    <citation type="submission" date="2018-10" db="UniProtKB">
        <authorList>
            <consortium name="EnsemblPlants"/>
        </authorList>
    </citation>
    <scope>IDENTIFICATION</scope>
</reference>
<dbReference type="Gramene" id="TraesCS2D03G0453400.1">
    <property type="protein sequence ID" value="TraesCS2D03G0453400.1.CDS1"/>
    <property type="gene ID" value="TraesCS2D03G0453400"/>
</dbReference>
<dbReference type="PANTHER" id="PTHR31264:SF3">
    <property type="entry name" value="OS07G0554100 PROTEIN"/>
    <property type="match status" value="1"/>
</dbReference>
<dbReference type="RefSeq" id="XP_044331547.1">
    <property type="nucleotide sequence ID" value="XM_044475612.1"/>
</dbReference>
<name>A0A1D5V0P9_WHEAT</name>
<gene>
    <name evidence="1" type="primary">LOC123052435</name>
</gene>
<dbReference type="Gramene" id="TraesROB_scaffold_078695_01G000200.1">
    <property type="protein sequence ID" value="TraesROB_scaffold_078695_01G000200.1"/>
    <property type="gene ID" value="TraesROB_scaffold_078695_01G000200"/>
</dbReference>
<dbReference type="Gramene" id="TraesNOR2D03G01169450.1">
    <property type="protein sequence ID" value="TraesNOR2D03G01169450.1.CDS1"/>
    <property type="gene ID" value="TraesNOR2D03G01169450"/>
</dbReference>
<dbReference type="Gramene" id="TraesCLE_scaffold_068457_01G000100.1">
    <property type="protein sequence ID" value="TraesCLE_scaffold_068457_01G000100.1"/>
    <property type="gene ID" value="TraesCLE_scaffold_068457_01G000100"/>
</dbReference>
<keyword evidence="2" id="KW-1185">Reference proteome</keyword>
<dbReference type="PANTHER" id="PTHR31264">
    <property type="entry name" value="OS07G0554500 PROTEIN-RELATED"/>
    <property type="match status" value="1"/>
</dbReference>
<reference evidence="1" key="1">
    <citation type="submission" date="2018-08" db="EMBL/GenBank/DDBJ databases">
        <authorList>
            <person name="Rossello M."/>
        </authorList>
    </citation>
    <scope>NUCLEOTIDE SEQUENCE [LARGE SCALE GENOMIC DNA]</scope>
    <source>
        <strain evidence="1">cv. Chinese Spring</strain>
    </source>
</reference>
<protein>
    <submittedName>
        <fullName evidence="1">Uncharacterized protein</fullName>
    </submittedName>
</protein>
<evidence type="ECO:0000313" key="2">
    <source>
        <dbReference type="Proteomes" id="UP000019116"/>
    </source>
</evidence>
<dbReference type="STRING" id="4565.A0A1D5V0P9"/>
<dbReference type="OrthoDB" id="673147at2759"/>
<proteinExistence type="predicted"/>
<dbReference type="Gramene" id="TraesCAD_scaffold_076173_01G000100.1">
    <property type="protein sequence ID" value="TraesCAD_scaffold_076173_01G000100.1"/>
    <property type="gene ID" value="TraesCAD_scaffold_076173_01G000100"/>
</dbReference>
<dbReference type="EnsemblPlants" id="TraesCS2D02G216100.1">
    <property type="protein sequence ID" value="TraesCS2D02G216100.1.cds1"/>
    <property type="gene ID" value="TraesCS2D02G216100"/>
</dbReference>
<dbReference type="Gramene" id="TraesSTA2D03G01142130.1">
    <property type="protein sequence ID" value="TraesSTA2D03G01142130.1.CDS1"/>
    <property type="gene ID" value="TraesSTA2D03G01142130"/>
</dbReference>
<dbReference type="InterPro" id="IPR036047">
    <property type="entry name" value="F-box-like_dom_sf"/>
</dbReference>
<dbReference type="Gramene" id="TraesSYM2D03G01167850.1">
    <property type="protein sequence ID" value="TraesSYM2D03G01167850.1.CDS1"/>
    <property type="gene ID" value="TraesSYM2D03G01167850"/>
</dbReference>
<dbReference type="Gramene" id="TraesWEE_scaffold_062841_01G000200.1">
    <property type="protein sequence ID" value="TraesWEE_scaffold_062841_01G000200.1"/>
    <property type="gene ID" value="TraesWEE_scaffold_062841_01G000200"/>
</dbReference>
<organism evidence="1">
    <name type="scientific">Triticum aestivum</name>
    <name type="common">Wheat</name>
    <dbReference type="NCBI Taxonomy" id="4565"/>
    <lineage>
        <taxon>Eukaryota</taxon>
        <taxon>Viridiplantae</taxon>
        <taxon>Streptophyta</taxon>
        <taxon>Embryophyta</taxon>
        <taxon>Tracheophyta</taxon>
        <taxon>Spermatophyta</taxon>
        <taxon>Magnoliopsida</taxon>
        <taxon>Liliopsida</taxon>
        <taxon>Poales</taxon>
        <taxon>Poaceae</taxon>
        <taxon>BOP clade</taxon>
        <taxon>Pooideae</taxon>
        <taxon>Triticodae</taxon>
        <taxon>Triticeae</taxon>
        <taxon>Triticinae</taxon>
        <taxon>Triticum</taxon>
    </lineage>
</organism>
<dbReference type="Gramene" id="TraesCS2D02G216100.1">
    <property type="protein sequence ID" value="TraesCS2D02G216100.1.cds1"/>
    <property type="gene ID" value="TraesCS2D02G216100"/>
</dbReference>
<dbReference type="SUPFAM" id="SSF81383">
    <property type="entry name" value="F-box domain"/>
    <property type="match status" value="1"/>
</dbReference>
<dbReference type="ExpressionAtlas" id="A0A1D5V0P9">
    <property type="expression patterns" value="baseline"/>
</dbReference>
<sequence length="403" mass="45441">MAEMSSLLVTDDLLAEIFLLLSTPADLVRASAACVAFRRLVTDRAFLRRFRSLHARPFLGFLNHNGFHPARPPHASAPAARAVSLAADFSYSFLPSHDSWIVRDVRDGRVLLDRTPEDDAGEESPVFTELAVCDPLHRRCLQLPPIPDDLAASVEHPLRVELERWCEPFLAPPGEEEAEETAFRVIWMAQCKTKLVAFVFSSSTGEWRAVASQGWGDLLVGTGVSTASSKSPVFFGRQYACACFYWVMDWRQKLLMLDTRRMEFSIADLPPGCQRPPIAIVDAGEGRPGMFAVREHDADGTFDLYYTIRQNEGQSFNQWQMEKTIPLESGYRYFLRGATERYLLLLRSEDDSPSSSSLEMSDLECFSLDVKTLQLESVCRLKHHILRAHIYTNFPPSLSSQTI</sequence>
<dbReference type="Gramene" id="TraesJUL2D03G01159630.1">
    <property type="protein sequence ID" value="TraesJUL2D03G01159630.1.CDS1"/>
    <property type="gene ID" value="TraesJUL2D03G01159630"/>
</dbReference>
<dbReference type="GeneID" id="123052435"/>
<dbReference type="Gramene" id="TraesMAC2D03G01151630.1">
    <property type="protein sequence ID" value="TraesMAC2D03G01151630.1.CDS1"/>
    <property type="gene ID" value="TraesMAC2D03G01151630"/>
</dbReference>
<dbReference type="Gramene" id="TraesARI2D03G01169270.1">
    <property type="protein sequence ID" value="TraesARI2D03G01169270.1.CDS1"/>
    <property type="gene ID" value="TraesARI2D03G01169270"/>
</dbReference>
<dbReference type="Gramene" id="TraesLAC2D03G01104960.1">
    <property type="protein sequence ID" value="TraesLAC2D03G01104960.1.CDS1"/>
    <property type="gene ID" value="TraesLAC2D03G01104960"/>
</dbReference>
<dbReference type="Gramene" id="TraesJAG2D03G01159840.1">
    <property type="protein sequence ID" value="TraesJAG2D03G01159840.1.CDS1"/>
    <property type="gene ID" value="TraesJAG2D03G01159840"/>
</dbReference>